<organism evidence="2 3">
    <name type="scientific">Actinoallomurus vinaceus</name>
    <dbReference type="NCBI Taxonomy" id="1080074"/>
    <lineage>
        <taxon>Bacteria</taxon>
        <taxon>Bacillati</taxon>
        <taxon>Actinomycetota</taxon>
        <taxon>Actinomycetes</taxon>
        <taxon>Streptosporangiales</taxon>
        <taxon>Thermomonosporaceae</taxon>
        <taxon>Actinoallomurus</taxon>
    </lineage>
</organism>
<gene>
    <name evidence="2" type="ORF">GCM10023196_069500</name>
</gene>
<proteinExistence type="predicted"/>
<dbReference type="EMBL" id="BAABHK010000011">
    <property type="protein sequence ID" value="GAA4633136.1"/>
    <property type="molecule type" value="Genomic_DNA"/>
</dbReference>
<dbReference type="Proteomes" id="UP001501442">
    <property type="component" value="Unassembled WGS sequence"/>
</dbReference>
<sequence length="207" mass="21911">MTVTDELIGEYLGRLEAAARGLPPDRRAELVAEIREHIDTVLAQSPDRTEATVRTILDRLGTPEEIVQEAGVGLPETAPVRERAAAVGQASPRPRAGAFEIAAVMLLLIGGVVLPVLGWLVGVVLLWASARWTLRDKLIGSLLFPGGLAIPVFYFFFWSGSATCSGTGDCESSGTSADTVLTLSLVAFVGSLASAAYLLHRARRAGD</sequence>
<dbReference type="Pfam" id="PF22564">
    <property type="entry name" value="HAAS"/>
    <property type="match status" value="1"/>
</dbReference>
<evidence type="ECO:0000313" key="3">
    <source>
        <dbReference type="Proteomes" id="UP001501442"/>
    </source>
</evidence>
<name>A0ABP8UKY5_9ACTN</name>
<evidence type="ECO:0008006" key="4">
    <source>
        <dbReference type="Google" id="ProtNLM"/>
    </source>
</evidence>
<evidence type="ECO:0000256" key="1">
    <source>
        <dbReference type="SAM" id="Phobius"/>
    </source>
</evidence>
<reference evidence="3" key="1">
    <citation type="journal article" date="2019" name="Int. J. Syst. Evol. Microbiol.">
        <title>The Global Catalogue of Microorganisms (GCM) 10K type strain sequencing project: providing services to taxonomists for standard genome sequencing and annotation.</title>
        <authorList>
            <consortium name="The Broad Institute Genomics Platform"/>
            <consortium name="The Broad Institute Genome Sequencing Center for Infectious Disease"/>
            <person name="Wu L."/>
            <person name="Ma J."/>
        </authorList>
    </citation>
    <scope>NUCLEOTIDE SEQUENCE [LARGE SCALE GENOMIC DNA]</scope>
    <source>
        <strain evidence="3">JCM 17939</strain>
    </source>
</reference>
<feature type="transmembrane region" description="Helical" evidence="1">
    <location>
        <begin position="101"/>
        <end position="126"/>
    </location>
</feature>
<comment type="caution">
    <text evidence="2">The sequence shown here is derived from an EMBL/GenBank/DDBJ whole genome shotgun (WGS) entry which is preliminary data.</text>
</comment>
<evidence type="ECO:0000313" key="2">
    <source>
        <dbReference type="EMBL" id="GAA4633136.1"/>
    </source>
</evidence>
<keyword evidence="1" id="KW-0812">Transmembrane</keyword>
<keyword evidence="1" id="KW-0472">Membrane</keyword>
<keyword evidence="1" id="KW-1133">Transmembrane helix</keyword>
<protein>
    <recommendedName>
        <fullName evidence="4">DUF1700 domain-containing protein</fullName>
    </recommendedName>
</protein>
<accession>A0ABP8UKY5</accession>
<feature type="transmembrane region" description="Helical" evidence="1">
    <location>
        <begin position="179"/>
        <end position="199"/>
    </location>
</feature>
<feature type="transmembrane region" description="Helical" evidence="1">
    <location>
        <begin position="138"/>
        <end position="159"/>
    </location>
</feature>
<keyword evidence="3" id="KW-1185">Reference proteome</keyword>